<dbReference type="InterPro" id="IPR005064">
    <property type="entry name" value="BUG"/>
</dbReference>
<keyword evidence="4" id="KW-1185">Reference proteome</keyword>
<organism evidence="3 4">
    <name type="scientific">Thalassospira xianhensis MCCC 1A02616</name>
    <dbReference type="NCBI Taxonomy" id="1177929"/>
    <lineage>
        <taxon>Bacteria</taxon>
        <taxon>Pseudomonadati</taxon>
        <taxon>Pseudomonadota</taxon>
        <taxon>Alphaproteobacteria</taxon>
        <taxon>Rhodospirillales</taxon>
        <taxon>Thalassospiraceae</taxon>
        <taxon>Thalassospira</taxon>
    </lineage>
</organism>
<dbReference type="Pfam" id="PF03401">
    <property type="entry name" value="TctC"/>
    <property type="match status" value="1"/>
</dbReference>
<dbReference type="PANTHER" id="PTHR42928:SF5">
    <property type="entry name" value="BLR1237 PROTEIN"/>
    <property type="match status" value="1"/>
</dbReference>
<sequence length="315" mass="33978">MRKFAIAAAVAASFFATPAFAEYPEKTINYIIAFNAGGESDISARFQQPFFEKLTGQQAVIQYLAGAGGAQAWSQLNGMEGDGYTIMGTNLPHTILQPMEKDVGYETDDLTHVYFFHYTPDAIFVPADSEFQDLQQLIEHAKANPGVVTFSGSGSNSSNHIAKEQFDELAGVTTTYVPFSGTGPAVTAILGSQTTAGFNYVTSGVNNSEGMRMLAVAADERVKAFPDVPTFKELGIDLVGGAYRGIAVPASTPEDIRQKLSDIIGEINADPAFIKQMEDAGFVLTDISYEDMPEFMAEKKAEYRAIGEKLGIANR</sequence>
<evidence type="ECO:0000313" key="4">
    <source>
        <dbReference type="Proteomes" id="UP000252419"/>
    </source>
</evidence>
<dbReference type="EMBL" id="JPWA01000039">
    <property type="protein sequence ID" value="RCK04024.1"/>
    <property type="molecule type" value="Genomic_DNA"/>
</dbReference>
<dbReference type="Proteomes" id="UP000252419">
    <property type="component" value="Unassembled WGS sequence"/>
</dbReference>
<gene>
    <name evidence="3" type="ORF">TH5_22140</name>
</gene>
<keyword evidence="2" id="KW-0732">Signal</keyword>
<feature type="signal peptide" evidence="2">
    <location>
        <begin position="1"/>
        <end position="21"/>
    </location>
</feature>
<dbReference type="RefSeq" id="WP_114123631.1">
    <property type="nucleotide sequence ID" value="NZ_JPWA01000039.1"/>
</dbReference>
<dbReference type="Gene3D" id="3.40.190.150">
    <property type="entry name" value="Bordetella uptake gene, domain 1"/>
    <property type="match status" value="1"/>
</dbReference>
<comment type="caution">
    <text evidence="3">The sequence shown here is derived from an EMBL/GenBank/DDBJ whole genome shotgun (WGS) entry which is preliminary data.</text>
</comment>
<comment type="similarity">
    <text evidence="1">Belongs to the UPF0065 (bug) family.</text>
</comment>
<dbReference type="PANTHER" id="PTHR42928">
    <property type="entry name" value="TRICARBOXYLATE-BINDING PROTEIN"/>
    <property type="match status" value="1"/>
</dbReference>
<dbReference type="AlphaFoldDB" id="A0A367U9S0"/>
<reference evidence="3 4" key="1">
    <citation type="submission" date="2014-07" db="EMBL/GenBank/DDBJ databases">
        <title>Draft genome sequence of Thalassospira xianhensis P-4 (MCCC 1A02616).</title>
        <authorList>
            <person name="Lai Q."/>
            <person name="Shao Z."/>
        </authorList>
    </citation>
    <scope>NUCLEOTIDE SEQUENCE [LARGE SCALE GENOMIC DNA]</scope>
    <source>
        <strain evidence="3 4">MCCC 1A02616</strain>
    </source>
</reference>
<evidence type="ECO:0000256" key="2">
    <source>
        <dbReference type="SAM" id="SignalP"/>
    </source>
</evidence>
<proteinExistence type="inferred from homology"/>
<dbReference type="Gene3D" id="3.40.190.10">
    <property type="entry name" value="Periplasmic binding protein-like II"/>
    <property type="match status" value="1"/>
</dbReference>
<dbReference type="CDD" id="cd07012">
    <property type="entry name" value="PBP2_Bug_TTT"/>
    <property type="match status" value="1"/>
</dbReference>
<protein>
    <submittedName>
        <fullName evidence="3">C4-dicarboxylate ABC transporter substrate-binding protein</fullName>
    </submittedName>
</protein>
<dbReference type="InterPro" id="IPR042100">
    <property type="entry name" value="Bug_dom1"/>
</dbReference>
<accession>A0A367U9S0</accession>
<evidence type="ECO:0000256" key="1">
    <source>
        <dbReference type="ARBA" id="ARBA00006987"/>
    </source>
</evidence>
<evidence type="ECO:0000313" key="3">
    <source>
        <dbReference type="EMBL" id="RCK04024.1"/>
    </source>
</evidence>
<dbReference type="PIRSF" id="PIRSF017082">
    <property type="entry name" value="YflP"/>
    <property type="match status" value="1"/>
</dbReference>
<name>A0A367U9S0_9PROT</name>
<feature type="chain" id="PRO_5016827468" evidence="2">
    <location>
        <begin position="22"/>
        <end position="315"/>
    </location>
</feature>